<reference evidence="5" key="1">
    <citation type="journal article" date="2012" name="Proc. Natl. Acad. Sci. U.S.A.">
        <title>Genome sequence of the button mushroom Agaricus bisporus reveals mechanisms governing adaptation to a humic-rich ecological niche.</title>
        <authorList>
            <person name="Morin E."/>
            <person name="Kohler A."/>
            <person name="Baker A.R."/>
            <person name="Foulongne-Oriol M."/>
            <person name="Lombard V."/>
            <person name="Nagy L.G."/>
            <person name="Ohm R.A."/>
            <person name="Patyshakuliyeva A."/>
            <person name="Brun A."/>
            <person name="Aerts A.L."/>
            <person name="Bailey A.M."/>
            <person name="Billette C."/>
            <person name="Coutinho P.M."/>
            <person name="Deakin G."/>
            <person name="Doddapaneni H."/>
            <person name="Floudas D."/>
            <person name="Grimwood J."/>
            <person name="Hilden K."/>
            <person name="Kuees U."/>
            <person name="LaButti K.M."/>
            <person name="Lapidus A."/>
            <person name="Lindquist E.A."/>
            <person name="Lucas S.M."/>
            <person name="Murat C."/>
            <person name="Riley R.W."/>
            <person name="Salamov A.A."/>
            <person name="Schmutz J."/>
            <person name="Subramanian V."/>
            <person name="Woesten H.A.B."/>
            <person name="Xu J."/>
            <person name="Eastwood D.C."/>
            <person name="Foster G.D."/>
            <person name="Sonnenberg A.S."/>
            <person name="Cullen D."/>
            <person name="de Vries R.P."/>
            <person name="Lundell T."/>
            <person name="Hibbett D.S."/>
            <person name="Henrissat B."/>
            <person name="Burton K.S."/>
            <person name="Kerrigan R.W."/>
            <person name="Challen M.P."/>
            <person name="Grigoriev I.V."/>
            <person name="Martin F."/>
        </authorList>
    </citation>
    <scope>NUCLEOTIDE SEQUENCE [LARGE SCALE GENOMIC DNA]</scope>
    <source>
        <strain evidence="5">JB137-S8 / ATCC MYA-4627 / FGSC 10392</strain>
    </source>
</reference>
<feature type="domain" description="Fatty acid synthase subunit beta N-terminal" evidence="3">
    <location>
        <begin position="4"/>
        <end position="119"/>
    </location>
</feature>
<dbReference type="Gene3D" id="3.40.366.10">
    <property type="entry name" value="Malonyl-Coenzyme A Acyl Carrier Protein, domain 2"/>
    <property type="match status" value="1"/>
</dbReference>
<dbReference type="Gene3D" id="6.20.240.10">
    <property type="match status" value="1"/>
</dbReference>
<dbReference type="PANTHER" id="PTHR10982:SF21">
    <property type="entry name" value="FATTY ACID SYNTHASE SUBUNIT BETA"/>
    <property type="match status" value="1"/>
</dbReference>
<dbReference type="InterPro" id="IPR001227">
    <property type="entry name" value="Ac_transferase_dom_sf"/>
</dbReference>
<evidence type="ECO:0000256" key="1">
    <source>
        <dbReference type="ARBA" id="ARBA00022679"/>
    </source>
</evidence>
<dbReference type="PANTHER" id="PTHR10982">
    <property type="entry name" value="MALONYL COA-ACYL CARRIER PROTEIN TRANSACYLASE"/>
    <property type="match status" value="1"/>
</dbReference>
<dbReference type="GeneID" id="18828131"/>
<dbReference type="RefSeq" id="XP_007335536.1">
    <property type="nucleotide sequence ID" value="XM_007335474.1"/>
</dbReference>
<dbReference type="SUPFAM" id="SSF52151">
    <property type="entry name" value="FabD/lysophospholipase-like"/>
    <property type="match status" value="1"/>
</dbReference>
<dbReference type="GO" id="GO:0016740">
    <property type="term" value="F:transferase activity"/>
    <property type="evidence" value="ECO:0007669"/>
    <property type="project" value="UniProtKB-KW"/>
</dbReference>
<evidence type="ECO:0000259" key="3">
    <source>
        <dbReference type="Pfam" id="PF17828"/>
    </source>
</evidence>
<gene>
    <name evidence="4" type="ORF">AGABI1DRAFT_134019</name>
</gene>
<dbReference type="Gene3D" id="1.20.1050.120">
    <property type="match status" value="1"/>
</dbReference>
<organism evidence="4 5">
    <name type="scientific">Agaricus bisporus var. burnettii (strain JB137-S8 / ATCC MYA-4627 / FGSC 10392)</name>
    <name type="common">White button mushroom</name>
    <dbReference type="NCBI Taxonomy" id="597362"/>
    <lineage>
        <taxon>Eukaryota</taxon>
        <taxon>Fungi</taxon>
        <taxon>Dikarya</taxon>
        <taxon>Basidiomycota</taxon>
        <taxon>Agaricomycotina</taxon>
        <taxon>Agaricomycetes</taxon>
        <taxon>Agaricomycetidae</taxon>
        <taxon>Agaricales</taxon>
        <taxon>Agaricineae</taxon>
        <taxon>Agaricaceae</taxon>
        <taxon>Agaricus</taxon>
    </lineage>
</organism>
<evidence type="ECO:0000259" key="2">
    <source>
        <dbReference type="Pfam" id="PF16073"/>
    </source>
</evidence>
<dbReference type="HOGENOM" id="CLU_628457_0_0_1"/>
<dbReference type="OrthoDB" id="4251012at2759"/>
<evidence type="ECO:0008006" key="6">
    <source>
        <dbReference type="Google" id="ProtNLM"/>
    </source>
</evidence>
<dbReference type="STRING" id="597362.K5XHD2"/>
<dbReference type="InterPro" id="IPR041099">
    <property type="entry name" value="FAS1_N"/>
</dbReference>
<dbReference type="KEGG" id="abp:AGABI1DRAFT134019"/>
<sequence length="436" mass="47440">MASPKISVLVSTKTNEWIDAEVLLDEFIHAQTLDAGDASSVIEDAEATVGQAAKFLAHVALNIDNDSQSTEARMRLLLNMLKRFTSSYLATKDIHSLRVSYPIHTHKTVLSACYRTVAALENKASSSVPRQLESALLDAAKHGKASIFALFGGQGTNEVYFNELQSLYDIYQPYVAPFLEAILPDLTNVISWLSGATNWLSVAYLASAPLSLPLIGLTQLIQYLVACRIANLTTGQVRSRIARATGHSQGILSAVGISASETLDDFTENSRKALHWLFYCHLCGQQAFPPVAVEPSLVQDTLDDGEGIPSPVSSVAGLPLKDLEVHIKKTNSHLPADFQLGVSLYNGPRAFIVTGPARASHGLVTNLRKVRVPSGADQSKVPFSQRKPAFSVHFLVVGIPYHSPYLKDATDAVMDEDLDELWEPSELKVSVYNTNI</sequence>
<name>K5XHD2_AGABU</name>
<dbReference type="Pfam" id="PF16073">
    <property type="entry name" value="SAT"/>
    <property type="match status" value="1"/>
</dbReference>
<dbReference type="EMBL" id="JH971986">
    <property type="protein sequence ID" value="EKM73825.1"/>
    <property type="molecule type" value="Genomic_DNA"/>
</dbReference>
<dbReference type="Pfam" id="PF17828">
    <property type="entry name" value="FAS_N"/>
    <property type="match status" value="1"/>
</dbReference>
<dbReference type="Proteomes" id="UP000008493">
    <property type="component" value="Unassembled WGS sequence"/>
</dbReference>
<dbReference type="InParanoid" id="K5XHD2"/>
<evidence type="ECO:0000313" key="4">
    <source>
        <dbReference type="EMBL" id="EKM73825.1"/>
    </source>
</evidence>
<keyword evidence="5" id="KW-1185">Reference proteome</keyword>
<feature type="domain" description="Starter acyltransferase (SAT)" evidence="2">
    <location>
        <begin position="150"/>
        <end position="386"/>
    </location>
</feature>
<dbReference type="AlphaFoldDB" id="K5XHD2"/>
<dbReference type="InterPro" id="IPR050830">
    <property type="entry name" value="Fungal_FAS"/>
</dbReference>
<dbReference type="OMA" id="EFIHAQT"/>
<keyword evidence="1" id="KW-0808">Transferase</keyword>
<dbReference type="InterPro" id="IPR032088">
    <property type="entry name" value="SAT"/>
</dbReference>
<proteinExistence type="predicted"/>
<accession>K5XHD2</accession>
<evidence type="ECO:0000313" key="5">
    <source>
        <dbReference type="Proteomes" id="UP000008493"/>
    </source>
</evidence>
<dbReference type="eggNOG" id="ENOG502QQJX">
    <property type="taxonomic scope" value="Eukaryota"/>
</dbReference>
<protein>
    <recommendedName>
        <fullName evidence="6">Starter acyltransferase (SAT) domain-containing protein</fullName>
    </recommendedName>
</protein>
<dbReference type="InterPro" id="IPR016035">
    <property type="entry name" value="Acyl_Trfase/lysoPLipase"/>
</dbReference>